<feature type="domain" description="C-type lectin" evidence="6">
    <location>
        <begin position="195"/>
        <end position="312"/>
    </location>
</feature>
<feature type="transmembrane region" description="Helical" evidence="4">
    <location>
        <begin position="340"/>
        <end position="362"/>
    </location>
</feature>
<reference evidence="8" key="1">
    <citation type="submission" date="2023-03" db="UniProtKB">
        <authorList>
            <consortium name="WormBaseParasite"/>
        </authorList>
    </citation>
    <scope>IDENTIFICATION</scope>
</reference>
<sequence length="542" mass="60387">MPAGSLLILCRRPVHVYCSVECDFARKSASGMMRCQKRAATAAAALASTAIAAASGGAQKGVRDPILLSAQDQPRFFHTQGYESGQYANNVDCKWILLARDPHRRILLTIHDSHIDDALFSRCDDFCSVRDGNTNTSSEIVRWCGESAPFEVISTSDALYVTFHSDESFQAQGVNMSFSDFEVPGCPQTWVSGSQGEYCYSLRMQRTTWSEAQRDCTFSRSNLATFESSIEYTAFARIYSKNKSFPWTGYSDIAEEGVFVPIDPSETRWPEDFPSFGGEHPLQDCVFLDWNVRDGTAYAIDDCRNKHEYICKRKTDGSTIPYPPPTDSVRRGLVAAPFNFTLWLFILVLLLLVLLILYLCYYKCKEKRAHSRVGSMDANQRLVSGVDAPPTSATTHAQLTQSAAVNDHAVLAQTTAPTIGHASESPLRTANFETSSKQLPAKEQTASLRELPTSVMSTNAEIAVGARPLATEKTMETWVSRNNALPPLGTRETTMGSNPREETLMRIRRGELFERPRVAILDNVSAISLDEFWSKDERPFHR</sequence>
<evidence type="ECO:0000256" key="4">
    <source>
        <dbReference type="SAM" id="Phobius"/>
    </source>
</evidence>
<evidence type="ECO:0000256" key="3">
    <source>
        <dbReference type="PROSITE-ProRule" id="PRU00059"/>
    </source>
</evidence>
<keyword evidence="4" id="KW-0812">Transmembrane</keyword>
<accession>A0A9J2PFX5</accession>
<evidence type="ECO:0000256" key="1">
    <source>
        <dbReference type="ARBA" id="ARBA00022737"/>
    </source>
</evidence>
<evidence type="ECO:0000256" key="2">
    <source>
        <dbReference type="ARBA" id="ARBA00023157"/>
    </source>
</evidence>
<dbReference type="Gene3D" id="2.60.120.290">
    <property type="entry name" value="Spermadhesin, CUB domain"/>
    <property type="match status" value="1"/>
</dbReference>
<dbReference type="InterPro" id="IPR035914">
    <property type="entry name" value="Sperma_CUB_dom_sf"/>
</dbReference>
<keyword evidence="7" id="KW-1185">Reference proteome</keyword>
<dbReference type="PROSITE" id="PS50041">
    <property type="entry name" value="C_TYPE_LECTIN_2"/>
    <property type="match status" value="1"/>
</dbReference>
<dbReference type="InterPro" id="IPR000859">
    <property type="entry name" value="CUB_dom"/>
</dbReference>
<dbReference type="Gene3D" id="3.10.100.10">
    <property type="entry name" value="Mannose-Binding Protein A, subunit A"/>
    <property type="match status" value="1"/>
</dbReference>
<evidence type="ECO:0000259" key="6">
    <source>
        <dbReference type="PROSITE" id="PS50041"/>
    </source>
</evidence>
<keyword evidence="4" id="KW-1133">Transmembrane helix</keyword>
<keyword evidence="4" id="KW-0472">Membrane</keyword>
<comment type="caution">
    <text evidence="3">Lacks conserved residue(s) required for the propagation of feature annotation.</text>
</comment>
<dbReference type="Pfam" id="PF00059">
    <property type="entry name" value="Lectin_C"/>
    <property type="match status" value="1"/>
</dbReference>
<keyword evidence="2" id="KW-1015">Disulfide bond</keyword>
<dbReference type="InterPro" id="IPR016187">
    <property type="entry name" value="CTDL_fold"/>
</dbReference>
<dbReference type="Pfam" id="PF00431">
    <property type="entry name" value="CUB"/>
    <property type="match status" value="1"/>
</dbReference>
<dbReference type="AlphaFoldDB" id="A0A9J2PFX5"/>
<evidence type="ECO:0000313" key="7">
    <source>
        <dbReference type="Proteomes" id="UP000036681"/>
    </source>
</evidence>
<dbReference type="SMART" id="SM00034">
    <property type="entry name" value="CLECT"/>
    <property type="match status" value="1"/>
</dbReference>
<evidence type="ECO:0000259" key="5">
    <source>
        <dbReference type="PROSITE" id="PS01180"/>
    </source>
</evidence>
<proteinExistence type="predicted"/>
<dbReference type="InterPro" id="IPR016186">
    <property type="entry name" value="C-type_lectin-like/link_sf"/>
</dbReference>
<dbReference type="CDD" id="cd00041">
    <property type="entry name" value="CUB"/>
    <property type="match status" value="1"/>
</dbReference>
<protein>
    <submittedName>
        <fullName evidence="8">CUB domain-containing protein</fullName>
    </submittedName>
</protein>
<evidence type="ECO:0000313" key="8">
    <source>
        <dbReference type="WBParaSite" id="ALUE_0000837801-mRNA-1"/>
    </source>
</evidence>
<dbReference type="PANTHER" id="PTHR24251">
    <property type="entry name" value="OVOCHYMASE-RELATED"/>
    <property type="match status" value="1"/>
</dbReference>
<feature type="domain" description="CUB" evidence="5">
    <location>
        <begin position="55"/>
        <end position="181"/>
    </location>
</feature>
<dbReference type="Proteomes" id="UP000036681">
    <property type="component" value="Unplaced"/>
</dbReference>
<dbReference type="WBParaSite" id="ALUE_0000837801-mRNA-1">
    <property type="protein sequence ID" value="ALUE_0000837801-mRNA-1"/>
    <property type="gene ID" value="ALUE_0000837801"/>
</dbReference>
<dbReference type="InterPro" id="IPR001304">
    <property type="entry name" value="C-type_lectin-like"/>
</dbReference>
<organism evidence="7 8">
    <name type="scientific">Ascaris lumbricoides</name>
    <name type="common">Giant roundworm</name>
    <dbReference type="NCBI Taxonomy" id="6252"/>
    <lineage>
        <taxon>Eukaryota</taxon>
        <taxon>Metazoa</taxon>
        <taxon>Ecdysozoa</taxon>
        <taxon>Nematoda</taxon>
        <taxon>Chromadorea</taxon>
        <taxon>Rhabditida</taxon>
        <taxon>Spirurina</taxon>
        <taxon>Ascaridomorpha</taxon>
        <taxon>Ascaridoidea</taxon>
        <taxon>Ascarididae</taxon>
        <taxon>Ascaris</taxon>
    </lineage>
</organism>
<keyword evidence="1" id="KW-0677">Repeat</keyword>
<dbReference type="SMART" id="SM00042">
    <property type="entry name" value="CUB"/>
    <property type="match status" value="1"/>
</dbReference>
<dbReference type="SUPFAM" id="SSF56436">
    <property type="entry name" value="C-type lectin-like"/>
    <property type="match status" value="1"/>
</dbReference>
<dbReference type="CDD" id="cd00037">
    <property type="entry name" value="CLECT"/>
    <property type="match status" value="1"/>
</dbReference>
<name>A0A9J2PFX5_ASCLU</name>
<dbReference type="PANTHER" id="PTHR24251:SF50">
    <property type="entry name" value="ATTRACTIN-LIKE 1A"/>
    <property type="match status" value="1"/>
</dbReference>
<dbReference type="SUPFAM" id="SSF49854">
    <property type="entry name" value="Spermadhesin, CUB domain"/>
    <property type="match status" value="1"/>
</dbReference>
<dbReference type="PROSITE" id="PS01180">
    <property type="entry name" value="CUB"/>
    <property type="match status" value="1"/>
</dbReference>